<dbReference type="Proteomes" id="UP001430356">
    <property type="component" value="Unassembled WGS sequence"/>
</dbReference>
<evidence type="ECO:0000256" key="1">
    <source>
        <dbReference type="SAM" id="MobiDB-lite"/>
    </source>
</evidence>
<gene>
    <name evidence="2" type="ORF">NESM_000907300</name>
</gene>
<dbReference type="EMBL" id="JAECZO010000304">
    <property type="protein sequence ID" value="KAK7199344.1"/>
    <property type="molecule type" value="Genomic_DNA"/>
</dbReference>
<comment type="caution">
    <text evidence="2">The sequence shown here is derived from an EMBL/GenBank/DDBJ whole genome shotgun (WGS) entry which is preliminary data.</text>
</comment>
<proteinExistence type="predicted"/>
<feature type="region of interest" description="Disordered" evidence="1">
    <location>
        <begin position="1"/>
        <end position="51"/>
    </location>
</feature>
<keyword evidence="3" id="KW-1185">Reference proteome</keyword>
<sequence>MAGVLRCEGSSDSDGEWEYLEAHPTTTAASEGAAEVETHGPTSGGGVRTETDADAGLHEVTAVYEERLRVLQATNEGLEATIRDMEAAQQLRELEVAGLRTTIEAMTRETQQREEEARLMRATIDNAEGKIRQEAVYEDH</sequence>
<reference evidence="2 3" key="1">
    <citation type="journal article" date="2021" name="MBio">
        <title>A New Model Trypanosomatid, Novymonas esmeraldas: Genomic Perception of Its 'Candidatus Pandoraea novymonadis' Endosymbiont.</title>
        <authorList>
            <person name="Zakharova A."/>
            <person name="Saura A."/>
            <person name="Butenko A."/>
            <person name="Podesvova L."/>
            <person name="Warmusova S."/>
            <person name="Kostygov A.Y."/>
            <person name="Nenarokova A."/>
            <person name="Lukes J."/>
            <person name="Opperdoes F.R."/>
            <person name="Yurchenko V."/>
        </authorList>
    </citation>
    <scope>NUCLEOTIDE SEQUENCE [LARGE SCALE GENOMIC DNA]</scope>
    <source>
        <strain evidence="2 3">E262AT.01</strain>
    </source>
</reference>
<protein>
    <submittedName>
        <fullName evidence="2">Biotin carboxylase C-terminal domain containing protein</fullName>
    </submittedName>
</protein>
<name>A0AAW0EZW6_9TRYP</name>
<evidence type="ECO:0000313" key="3">
    <source>
        <dbReference type="Proteomes" id="UP001430356"/>
    </source>
</evidence>
<dbReference type="AlphaFoldDB" id="A0AAW0EZW6"/>
<organism evidence="2 3">
    <name type="scientific">Novymonas esmeraldas</name>
    <dbReference type="NCBI Taxonomy" id="1808958"/>
    <lineage>
        <taxon>Eukaryota</taxon>
        <taxon>Discoba</taxon>
        <taxon>Euglenozoa</taxon>
        <taxon>Kinetoplastea</taxon>
        <taxon>Metakinetoplastina</taxon>
        <taxon>Trypanosomatida</taxon>
        <taxon>Trypanosomatidae</taxon>
        <taxon>Novymonas</taxon>
    </lineage>
</organism>
<evidence type="ECO:0000313" key="2">
    <source>
        <dbReference type="EMBL" id="KAK7199344.1"/>
    </source>
</evidence>
<accession>A0AAW0EZW6</accession>